<keyword evidence="2" id="KW-1185">Reference proteome</keyword>
<accession>A0ACC1YFY7</accession>
<dbReference type="EMBL" id="CM051396">
    <property type="protein sequence ID" value="KAJ4722740.1"/>
    <property type="molecule type" value="Genomic_DNA"/>
</dbReference>
<organism evidence="1 2">
    <name type="scientific">Melia azedarach</name>
    <name type="common">Chinaberry tree</name>
    <dbReference type="NCBI Taxonomy" id="155640"/>
    <lineage>
        <taxon>Eukaryota</taxon>
        <taxon>Viridiplantae</taxon>
        <taxon>Streptophyta</taxon>
        <taxon>Embryophyta</taxon>
        <taxon>Tracheophyta</taxon>
        <taxon>Spermatophyta</taxon>
        <taxon>Magnoliopsida</taxon>
        <taxon>eudicotyledons</taxon>
        <taxon>Gunneridae</taxon>
        <taxon>Pentapetalae</taxon>
        <taxon>rosids</taxon>
        <taxon>malvids</taxon>
        <taxon>Sapindales</taxon>
        <taxon>Meliaceae</taxon>
        <taxon>Melia</taxon>
    </lineage>
</organism>
<proteinExistence type="predicted"/>
<sequence length="282" mass="32446">MGLRDLFLRFRAFRLRRLQIGSGPSKKREPEILKKPSWMVPFSHGYHIVEDMPFNDSDASDWDSVVVQREELEDIEVWFFGVFEARVGDTVSKYMQAHFFDRNIKQSEIRRRCEETMRRAYLSARAKVREAQKEEERRTVGSASVTLINGEKLVIANMGEYRAVVCRDGVAYQIGVGHHHSSRRHWARRFFSARILACDSGNGTGSKHSKDSELVVGAENIDSDTEFIIIASNGIWEVMKNQEAVNLMRHIEDPKEAAECLTKEARSRMSKSNISCVVIRFE</sequence>
<dbReference type="Proteomes" id="UP001164539">
    <property type="component" value="Chromosome 3"/>
</dbReference>
<protein>
    <submittedName>
        <fullName evidence="1">Phosphatase 2C family protein</fullName>
    </submittedName>
</protein>
<name>A0ACC1YFY7_MELAZ</name>
<reference evidence="1 2" key="1">
    <citation type="journal article" date="2023" name="Science">
        <title>Complex scaffold remodeling in plant triterpene biosynthesis.</title>
        <authorList>
            <person name="De La Pena R."/>
            <person name="Hodgson H."/>
            <person name="Liu J.C."/>
            <person name="Stephenson M.J."/>
            <person name="Martin A.C."/>
            <person name="Owen C."/>
            <person name="Harkess A."/>
            <person name="Leebens-Mack J."/>
            <person name="Jimenez L.E."/>
            <person name="Osbourn A."/>
            <person name="Sattely E.S."/>
        </authorList>
    </citation>
    <scope>NUCLEOTIDE SEQUENCE [LARGE SCALE GENOMIC DNA]</scope>
    <source>
        <strain evidence="2">cv. JPN11</strain>
        <tissue evidence="1">Leaf</tissue>
    </source>
</reference>
<comment type="caution">
    <text evidence="1">The sequence shown here is derived from an EMBL/GenBank/DDBJ whole genome shotgun (WGS) entry which is preliminary data.</text>
</comment>
<evidence type="ECO:0000313" key="1">
    <source>
        <dbReference type="EMBL" id="KAJ4722740.1"/>
    </source>
</evidence>
<gene>
    <name evidence="1" type="ORF">OWV82_006188</name>
</gene>
<evidence type="ECO:0000313" key="2">
    <source>
        <dbReference type="Proteomes" id="UP001164539"/>
    </source>
</evidence>